<evidence type="ECO:0000313" key="7">
    <source>
        <dbReference type="RefSeq" id="XP_071912110.1"/>
    </source>
</evidence>
<feature type="domain" description="SWIM-type" evidence="5">
    <location>
        <begin position="318"/>
        <end position="350"/>
    </location>
</feature>
<dbReference type="Pfam" id="PF04434">
    <property type="entry name" value="SWIM"/>
    <property type="match status" value="1"/>
</dbReference>
<reference evidence="7" key="1">
    <citation type="submission" date="2025-08" db="UniProtKB">
        <authorList>
            <consortium name="RefSeq"/>
        </authorList>
    </citation>
    <scope>IDENTIFICATION</scope>
    <source>
        <tissue evidence="7">Leaves</tissue>
    </source>
</reference>
<dbReference type="Pfam" id="PF10551">
    <property type="entry name" value="MULE"/>
    <property type="match status" value="1"/>
</dbReference>
<dbReference type="RefSeq" id="XP_071912110.1">
    <property type="nucleotide sequence ID" value="XM_072056009.1"/>
</dbReference>
<protein>
    <recommendedName>
        <fullName evidence="5">SWIM-type domain-containing protein</fullName>
    </recommendedName>
</protein>
<dbReference type="InterPro" id="IPR006564">
    <property type="entry name" value="Znf_PMZ"/>
</dbReference>
<proteinExistence type="predicted"/>
<dbReference type="GeneID" id="140009726"/>
<dbReference type="PANTHER" id="PTHR31973">
    <property type="entry name" value="POLYPROTEIN, PUTATIVE-RELATED"/>
    <property type="match status" value="1"/>
</dbReference>
<dbReference type="Proteomes" id="UP001652660">
    <property type="component" value="Chromosome 6e"/>
</dbReference>
<dbReference type="InterPro" id="IPR007527">
    <property type="entry name" value="Znf_SWIM"/>
</dbReference>
<evidence type="ECO:0000259" key="5">
    <source>
        <dbReference type="PROSITE" id="PS50966"/>
    </source>
</evidence>
<keyword evidence="1" id="KW-0479">Metal-binding</keyword>
<name>A0ABM4UXU7_COFAR</name>
<evidence type="ECO:0000256" key="3">
    <source>
        <dbReference type="ARBA" id="ARBA00022833"/>
    </source>
</evidence>
<sequence>MHEEYKIQISKTIARNARGIAVDRIKGCAVEQYKHIWKYCEEIKKTHTNSTMVVEFTPFRDPGSNPRFMRLYCCLGALKEGIKMCRPVIGLDGCHIKGPYPSQLLSAVAIDPNNGWWLIAWAIVEKEATIQWKWFLQLLQADLKIDNQCHYTFISDQQKHMYQNFKKKHPGKALKGMLWAIARSSTIEMYKKAAEDLKEYDNEAYKWVEKAPHPMHWCKAYFSPHTKCDMIVNNLCESFNSHILEARDKPIISCLENIRELMMERIQKRKAAMTRYPHSTGPLIRKIIEDRIEESFQWFPQFNGIDGYQVKGPRNFQFAVNLRKKSCTCRIWELSGLPCTHAIAAIKQAEDDPHEMIAECY</sequence>
<dbReference type="PANTHER" id="PTHR31973:SF191">
    <property type="entry name" value="OS05G0489400 PROTEIN"/>
    <property type="match status" value="1"/>
</dbReference>
<evidence type="ECO:0000313" key="6">
    <source>
        <dbReference type="Proteomes" id="UP001652660"/>
    </source>
</evidence>
<evidence type="ECO:0000256" key="4">
    <source>
        <dbReference type="PROSITE-ProRule" id="PRU00325"/>
    </source>
</evidence>
<evidence type="ECO:0000256" key="1">
    <source>
        <dbReference type="ARBA" id="ARBA00022723"/>
    </source>
</evidence>
<dbReference type="InterPro" id="IPR018289">
    <property type="entry name" value="MULE_transposase_dom"/>
</dbReference>
<keyword evidence="2 4" id="KW-0863">Zinc-finger</keyword>
<keyword evidence="6" id="KW-1185">Reference proteome</keyword>
<dbReference type="PROSITE" id="PS50966">
    <property type="entry name" value="ZF_SWIM"/>
    <property type="match status" value="1"/>
</dbReference>
<evidence type="ECO:0000256" key="2">
    <source>
        <dbReference type="ARBA" id="ARBA00022771"/>
    </source>
</evidence>
<dbReference type="SMART" id="SM00575">
    <property type="entry name" value="ZnF_PMZ"/>
    <property type="match status" value="1"/>
</dbReference>
<gene>
    <name evidence="7" type="primary">LOC140009726</name>
</gene>
<organism evidence="6 7">
    <name type="scientific">Coffea arabica</name>
    <name type="common">Arabian coffee</name>
    <dbReference type="NCBI Taxonomy" id="13443"/>
    <lineage>
        <taxon>Eukaryota</taxon>
        <taxon>Viridiplantae</taxon>
        <taxon>Streptophyta</taxon>
        <taxon>Embryophyta</taxon>
        <taxon>Tracheophyta</taxon>
        <taxon>Spermatophyta</taxon>
        <taxon>Magnoliopsida</taxon>
        <taxon>eudicotyledons</taxon>
        <taxon>Gunneridae</taxon>
        <taxon>Pentapetalae</taxon>
        <taxon>asterids</taxon>
        <taxon>lamiids</taxon>
        <taxon>Gentianales</taxon>
        <taxon>Rubiaceae</taxon>
        <taxon>Ixoroideae</taxon>
        <taxon>Gardenieae complex</taxon>
        <taxon>Bertiereae - Coffeeae clade</taxon>
        <taxon>Coffeeae</taxon>
        <taxon>Coffea</taxon>
    </lineage>
</organism>
<keyword evidence="3" id="KW-0862">Zinc</keyword>
<accession>A0ABM4UXU7</accession>